<dbReference type="GO" id="GO:0005524">
    <property type="term" value="F:ATP binding"/>
    <property type="evidence" value="ECO:0007669"/>
    <property type="project" value="InterPro"/>
</dbReference>
<keyword evidence="6" id="KW-1185">Reference proteome</keyword>
<name>A0A345XW75_9ACTN</name>
<accession>A0A345XW75</accession>
<dbReference type="GO" id="GO:0005829">
    <property type="term" value="C:cytosol"/>
    <property type="evidence" value="ECO:0007669"/>
    <property type="project" value="TreeGrafter"/>
</dbReference>
<gene>
    <name evidence="5" type="ORF">DVA86_27970</name>
</gene>
<protein>
    <submittedName>
        <fullName evidence="5">DUF3987 domain-containing protein</fullName>
    </submittedName>
</protein>
<evidence type="ECO:0000313" key="6">
    <source>
        <dbReference type="Proteomes" id="UP000254425"/>
    </source>
</evidence>
<dbReference type="Pfam" id="PF00772">
    <property type="entry name" value="DnaB"/>
    <property type="match status" value="1"/>
</dbReference>
<dbReference type="InterPro" id="IPR025048">
    <property type="entry name" value="DUF3987"/>
</dbReference>
<dbReference type="KEGG" id="sarm:DVA86_27970"/>
<dbReference type="PANTHER" id="PTHR30153">
    <property type="entry name" value="REPLICATIVE DNA HELICASE DNAB"/>
    <property type="match status" value="1"/>
</dbReference>
<keyword evidence="1" id="KW-0235">DNA replication</keyword>
<dbReference type="GO" id="GO:0003677">
    <property type="term" value="F:DNA binding"/>
    <property type="evidence" value="ECO:0007669"/>
    <property type="project" value="UniProtKB-KW"/>
</dbReference>
<dbReference type="RefSeq" id="WP_208882415.1">
    <property type="nucleotide sequence ID" value="NZ_CP031320.1"/>
</dbReference>
<evidence type="ECO:0000256" key="1">
    <source>
        <dbReference type="ARBA" id="ARBA00022705"/>
    </source>
</evidence>
<dbReference type="InterPro" id="IPR036185">
    <property type="entry name" value="DNA_heli_DnaB-like_N_sf"/>
</dbReference>
<dbReference type="InterPro" id="IPR016136">
    <property type="entry name" value="DNA_helicase_N/primase_C"/>
</dbReference>
<feature type="region of interest" description="Disordered" evidence="3">
    <location>
        <begin position="629"/>
        <end position="657"/>
    </location>
</feature>
<evidence type="ECO:0000259" key="4">
    <source>
        <dbReference type="Pfam" id="PF00772"/>
    </source>
</evidence>
<keyword evidence="2" id="KW-0238">DNA-binding</keyword>
<dbReference type="AlphaFoldDB" id="A0A345XW75"/>
<proteinExistence type="predicted"/>
<evidence type="ECO:0000256" key="3">
    <source>
        <dbReference type="SAM" id="MobiDB-lite"/>
    </source>
</evidence>
<feature type="domain" description="DNA helicase DnaB-like N-terminal" evidence="4">
    <location>
        <begin position="25"/>
        <end position="126"/>
    </location>
</feature>
<dbReference type="Proteomes" id="UP000254425">
    <property type="component" value="Chromosome"/>
</dbReference>
<dbReference type="SUPFAM" id="SSF48024">
    <property type="entry name" value="N-terminal domain of DnaB helicase"/>
    <property type="match status" value="1"/>
</dbReference>
<evidence type="ECO:0000256" key="2">
    <source>
        <dbReference type="ARBA" id="ARBA00023125"/>
    </source>
</evidence>
<dbReference type="EMBL" id="CP031320">
    <property type="protein sequence ID" value="AXK35891.1"/>
    <property type="molecule type" value="Genomic_DNA"/>
</dbReference>
<dbReference type="GO" id="GO:0006260">
    <property type="term" value="P:DNA replication"/>
    <property type="evidence" value="ECO:0007669"/>
    <property type="project" value="UniProtKB-KW"/>
</dbReference>
<dbReference type="Gene3D" id="1.10.860.10">
    <property type="entry name" value="DNAb Helicase, Chain A"/>
    <property type="match status" value="1"/>
</dbReference>
<dbReference type="PANTHER" id="PTHR30153:SF2">
    <property type="entry name" value="REPLICATIVE DNA HELICASE"/>
    <property type="match status" value="1"/>
</dbReference>
<evidence type="ECO:0000313" key="5">
    <source>
        <dbReference type="EMBL" id="AXK35891.1"/>
    </source>
</evidence>
<dbReference type="Pfam" id="PF13148">
    <property type="entry name" value="DUF3987"/>
    <property type="match status" value="1"/>
</dbReference>
<dbReference type="GO" id="GO:0003678">
    <property type="term" value="F:DNA helicase activity"/>
    <property type="evidence" value="ECO:0007669"/>
    <property type="project" value="InterPro"/>
</dbReference>
<reference evidence="5 6" key="1">
    <citation type="submission" date="2018-07" db="EMBL/GenBank/DDBJ databases">
        <title>Draft genome of the type strain Streptomyces armeniacus ATCC 15676.</title>
        <authorList>
            <person name="Labana P."/>
            <person name="Gosse J.T."/>
            <person name="Boddy C.N."/>
        </authorList>
    </citation>
    <scope>NUCLEOTIDE SEQUENCE [LARGE SCALE GENOMIC DNA]</scope>
    <source>
        <strain evidence="5 6">ATCC 15676</strain>
    </source>
</reference>
<sequence length="657" mass="70064">MPSDPAGALYGNVRALTQLPERGGPPADLEAEAAVLGAMMLAARVIPEVVATISPEDHYRPAHETIHRALVALHEQGQPVDPITLTHHLGKLGELNRVGGPGYIHSLVDAVPTTANATYYAEIVRELAERRRLIEAGTRLVQAASTPDATAAEVREALALSDEKSPETWQEPIPLSSRPALPAFPLHALPGWLAEFCAALAEETQTPTGLAGSLALSVLATAAGGRSVVHVRGRWHEPTNLYVVVALPPANRKSAVFSAMTGPLYEAERKLVDEAAGRIVEAELTAKMAQEAADKAAAKAANAEGPQQDALVAEAIDLAQTAKSLAVPPCPRLLADDATPETVSSLLAEQGGRLAVMSAEGGIFDIIAGRYSGTPNMEVFLKGHAGDRLRIDRRTREEFIEAPALTMGLAVQPNVLEDIGKNRGFDGRGLLARFLYALPESLVGYRKINPAPVPDAVAARYERNVIALTLSLADRTDPAVLRLDEAAGAYLVAYERHLEPQLRAKGGKLGHVGKWAGKLAGTAARIAGLLHMAAHLEDGYGRSIDGTTMTAAIEVADYFAAHALTVFDLMGADAAQTRARSLLDVLAANGWESVSRRDLFAKLSRSEFPTVADLEPAVALLEEHGYLRVDTPPRKNKRGRPPAPRYVIHPQVREGHA</sequence>
<dbReference type="InterPro" id="IPR007693">
    <property type="entry name" value="DNA_helicase_DnaB-like_N"/>
</dbReference>
<organism evidence="5 6">
    <name type="scientific">Streptomyces armeniacus</name>
    <dbReference type="NCBI Taxonomy" id="83291"/>
    <lineage>
        <taxon>Bacteria</taxon>
        <taxon>Bacillati</taxon>
        <taxon>Actinomycetota</taxon>
        <taxon>Actinomycetes</taxon>
        <taxon>Kitasatosporales</taxon>
        <taxon>Streptomycetaceae</taxon>
        <taxon>Streptomyces</taxon>
    </lineage>
</organism>